<keyword evidence="17" id="KW-0472">Membrane</keyword>
<evidence type="ECO:0000256" key="20">
    <source>
        <dbReference type="ARBA" id="ARBA00072517"/>
    </source>
</evidence>
<evidence type="ECO:0000256" key="16">
    <source>
        <dbReference type="ARBA" id="ARBA00023128"/>
    </source>
</evidence>
<dbReference type="GO" id="GO:0008121">
    <property type="term" value="F:quinol-cytochrome-c reductase activity"/>
    <property type="evidence" value="ECO:0007669"/>
    <property type="project" value="UniProtKB-EC"/>
</dbReference>
<dbReference type="EMBL" id="KZ678143">
    <property type="protein sequence ID" value="PSN61628.1"/>
    <property type="molecule type" value="Genomic_DNA"/>
</dbReference>
<evidence type="ECO:0000256" key="22">
    <source>
        <dbReference type="RuleBase" id="RU004495"/>
    </source>
</evidence>
<keyword evidence="9" id="KW-0999">Mitochondrion inner membrane</keyword>
<evidence type="ECO:0000256" key="8">
    <source>
        <dbReference type="ARBA" id="ARBA00022723"/>
    </source>
</evidence>
<evidence type="ECO:0000256" key="18">
    <source>
        <dbReference type="ARBA" id="ARBA00023157"/>
    </source>
</evidence>
<evidence type="ECO:0000313" key="24">
    <source>
        <dbReference type="EMBL" id="PSN61628.1"/>
    </source>
</evidence>
<dbReference type="SUPFAM" id="SSF81502">
    <property type="entry name" value="ISP transmembrane anchor"/>
    <property type="match status" value="1"/>
</dbReference>
<evidence type="ECO:0000256" key="10">
    <source>
        <dbReference type="ARBA" id="ARBA00022946"/>
    </source>
</evidence>
<keyword evidence="7" id="KW-0001">2Fe-2S</keyword>
<dbReference type="GO" id="GO:0046872">
    <property type="term" value="F:metal ion binding"/>
    <property type="evidence" value="ECO:0007669"/>
    <property type="project" value="UniProtKB-KW"/>
</dbReference>
<feature type="domain" description="Rieske" evidence="23">
    <location>
        <begin position="169"/>
        <end position="237"/>
    </location>
</feature>
<dbReference type="PANTHER" id="PTHR10134">
    <property type="entry name" value="CYTOCHROME B-C1 COMPLEX SUBUNIT RIESKE, MITOCHONDRIAL"/>
    <property type="match status" value="1"/>
</dbReference>
<organism evidence="24 25">
    <name type="scientific">Corynespora cassiicola Philippines</name>
    <dbReference type="NCBI Taxonomy" id="1448308"/>
    <lineage>
        <taxon>Eukaryota</taxon>
        <taxon>Fungi</taxon>
        <taxon>Dikarya</taxon>
        <taxon>Ascomycota</taxon>
        <taxon>Pezizomycotina</taxon>
        <taxon>Dothideomycetes</taxon>
        <taxon>Pleosporomycetidae</taxon>
        <taxon>Pleosporales</taxon>
        <taxon>Corynesporascaceae</taxon>
        <taxon>Corynespora</taxon>
    </lineage>
</organism>
<dbReference type="AlphaFoldDB" id="A0A2T2N9B5"/>
<dbReference type="CDD" id="cd03470">
    <property type="entry name" value="Rieske_cytochrome_bc1"/>
    <property type="match status" value="1"/>
</dbReference>
<evidence type="ECO:0000256" key="6">
    <source>
        <dbReference type="ARBA" id="ARBA00022692"/>
    </source>
</evidence>
<dbReference type="Gene3D" id="1.20.5.270">
    <property type="entry name" value="Ubiquinol cytochrome reductase, transmembrane domain"/>
    <property type="match status" value="1"/>
</dbReference>
<dbReference type="GO" id="GO:0005743">
    <property type="term" value="C:mitochondrial inner membrane"/>
    <property type="evidence" value="ECO:0007669"/>
    <property type="project" value="UniProtKB-SubCell"/>
</dbReference>
<evidence type="ECO:0000256" key="9">
    <source>
        <dbReference type="ARBA" id="ARBA00022792"/>
    </source>
</evidence>
<evidence type="ECO:0000256" key="13">
    <source>
        <dbReference type="ARBA" id="ARBA00022989"/>
    </source>
</evidence>
<evidence type="ECO:0000256" key="17">
    <source>
        <dbReference type="ARBA" id="ARBA00023136"/>
    </source>
</evidence>
<dbReference type="EC" id="7.1.1.8" evidence="3 21"/>
<dbReference type="InterPro" id="IPR036922">
    <property type="entry name" value="Rieske_2Fe-2S_sf"/>
</dbReference>
<dbReference type="GO" id="GO:0051537">
    <property type="term" value="F:2 iron, 2 sulfur cluster binding"/>
    <property type="evidence" value="ECO:0007669"/>
    <property type="project" value="UniProtKB-KW"/>
</dbReference>
<keyword evidence="15" id="KW-0411">Iron-sulfur</keyword>
<evidence type="ECO:0000256" key="14">
    <source>
        <dbReference type="ARBA" id="ARBA00023004"/>
    </source>
</evidence>
<dbReference type="FunFam" id="1.20.5.270:FF:000002">
    <property type="entry name" value="Cytochrome b-c1 complex subunit Rieske, mitochondrial"/>
    <property type="match status" value="1"/>
</dbReference>
<dbReference type="Pfam" id="PF00355">
    <property type="entry name" value="Rieske"/>
    <property type="match status" value="1"/>
</dbReference>
<keyword evidence="6" id="KW-0812">Transmembrane</keyword>
<dbReference type="InterPro" id="IPR017941">
    <property type="entry name" value="Rieske_2Fe-2S"/>
</dbReference>
<comment type="catalytic activity">
    <reaction evidence="19 21">
        <text>a quinol + 2 Fe(III)-[cytochrome c](out) = a quinone + 2 Fe(II)-[cytochrome c](out) + 2 H(+)(out)</text>
        <dbReference type="Rhea" id="RHEA:11484"/>
        <dbReference type="Rhea" id="RHEA-COMP:10350"/>
        <dbReference type="Rhea" id="RHEA-COMP:14399"/>
        <dbReference type="ChEBI" id="CHEBI:15378"/>
        <dbReference type="ChEBI" id="CHEBI:24646"/>
        <dbReference type="ChEBI" id="CHEBI:29033"/>
        <dbReference type="ChEBI" id="CHEBI:29034"/>
        <dbReference type="ChEBI" id="CHEBI:132124"/>
        <dbReference type="EC" id="7.1.1.8"/>
    </reaction>
</comment>
<keyword evidence="4 21" id="KW-0813">Transport</keyword>
<evidence type="ECO:0000256" key="4">
    <source>
        <dbReference type="ARBA" id="ARBA00022448"/>
    </source>
</evidence>
<evidence type="ECO:0000256" key="19">
    <source>
        <dbReference type="ARBA" id="ARBA00029351"/>
    </source>
</evidence>
<keyword evidence="5 22" id="KW-0679">Respiratory chain</keyword>
<dbReference type="InterPro" id="IPR006317">
    <property type="entry name" value="Ubiquinol_cyt_c_Rdtase_Fe-S-su"/>
</dbReference>
<evidence type="ECO:0000259" key="23">
    <source>
        <dbReference type="PROSITE" id="PS51296"/>
    </source>
</evidence>
<evidence type="ECO:0000256" key="21">
    <source>
        <dbReference type="RuleBase" id="RU004494"/>
    </source>
</evidence>
<evidence type="ECO:0000256" key="1">
    <source>
        <dbReference type="ARBA" id="ARBA00004434"/>
    </source>
</evidence>
<comment type="similarity">
    <text evidence="2">Belongs to the Rieske iron-sulfur protein family.</text>
</comment>
<evidence type="ECO:0000313" key="25">
    <source>
        <dbReference type="Proteomes" id="UP000240883"/>
    </source>
</evidence>
<keyword evidence="18" id="KW-1015">Disulfide bond</keyword>
<comment type="subcellular location">
    <subcellularLocation>
        <location evidence="1">Mitochondrion inner membrane</location>
        <topology evidence="1">Single-pass membrane protein</topology>
    </subcellularLocation>
</comment>
<keyword evidence="12 21" id="KW-0249">Electron transport</keyword>
<dbReference type="FunFam" id="2.102.10.10:FF:000001">
    <property type="entry name" value="Cytochrome b-c1 complex subunit Rieske, mitochondrial"/>
    <property type="match status" value="1"/>
</dbReference>
<name>A0A2T2N9B5_CORCC</name>
<comment type="miscellaneous">
    <text evidence="21">The Rieske protein is a high potential 2Fe-2S protein.</text>
</comment>
<accession>A0A2T2N9B5</accession>
<keyword evidence="25" id="KW-1185">Reference proteome</keyword>
<keyword evidence="16 22" id="KW-0496">Mitochondrion</keyword>
<keyword evidence="13" id="KW-1133">Transmembrane helix</keyword>
<sequence>MPALAHTTRAVARSWKAHQLPVAKASAAAMQTRSVSEVHATSSFDSPFKGAGGAQSTKIPSFAAYRNKASSETGPKVFSYFMVGTMGALASLGAKATVQDFLVNMSASADVLAQAKVEIDLAAIPEGKNVIIKWRGKPVFIRHRTQDEIQEAENTKWEALRDPQADGDRVKKPEWLIMLGVCTHLGCVPIGEAGDFGGWFCPCHGSHYDISGRIRKGPAPLNLEVPEYDFPEDGKVVIG</sequence>
<gene>
    <name evidence="24" type="ORF">BS50DRAFT_578181</name>
</gene>
<keyword evidence="14" id="KW-0408">Iron</keyword>
<evidence type="ECO:0000256" key="5">
    <source>
        <dbReference type="ARBA" id="ARBA00022660"/>
    </source>
</evidence>
<reference evidence="24 25" key="1">
    <citation type="journal article" date="2018" name="Front. Microbiol.">
        <title>Genome-Wide Analysis of Corynespora cassiicola Leaf Fall Disease Putative Effectors.</title>
        <authorList>
            <person name="Lopez D."/>
            <person name="Ribeiro S."/>
            <person name="Label P."/>
            <person name="Fumanal B."/>
            <person name="Venisse J.S."/>
            <person name="Kohler A."/>
            <person name="de Oliveira R.R."/>
            <person name="Labutti K."/>
            <person name="Lipzen A."/>
            <person name="Lail K."/>
            <person name="Bauer D."/>
            <person name="Ohm R.A."/>
            <person name="Barry K.W."/>
            <person name="Spatafora J."/>
            <person name="Grigoriev I.V."/>
            <person name="Martin F.M."/>
            <person name="Pujade-Renaud V."/>
        </authorList>
    </citation>
    <scope>NUCLEOTIDE SEQUENCE [LARGE SCALE GENOMIC DNA]</scope>
    <source>
        <strain evidence="24 25">Philippines</strain>
    </source>
</reference>
<dbReference type="PRINTS" id="PR00162">
    <property type="entry name" value="RIESKE"/>
</dbReference>
<protein>
    <recommendedName>
        <fullName evidence="20 21">Cytochrome b-c1 complex subunit Rieske, mitochondrial</fullName>
        <ecNumber evidence="3 21">7.1.1.8</ecNumber>
    </recommendedName>
</protein>
<proteinExistence type="inferred from homology"/>
<dbReference type="InterPro" id="IPR005805">
    <property type="entry name" value="Rieske_Fe-S_prot_C"/>
</dbReference>
<dbReference type="PROSITE" id="PS51296">
    <property type="entry name" value="RIESKE"/>
    <property type="match status" value="1"/>
</dbReference>
<evidence type="ECO:0000256" key="7">
    <source>
        <dbReference type="ARBA" id="ARBA00022714"/>
    </source>
</evidence>
<keyword evidence="8" id="KW-0479">Metal-binding</keyword>
<dbReference type="InterPro" id="IPR014349">
    <property type="entry name" value="Rieske_Fe-S_prot"/>
</dbReference>
<evidence type="ECO:0000256" key="3">
    <source>
        <dbReference type="ARBA" id="ARBA00012951"/>
    </source>
</evidence>
<evidence type="ECO:0000256" key="2">
    <source>
        <dbReference type="ARBA" id="ARBA00010651"/>
    </source>
</evidence>
<dbReference type="STRING" id="1448308.A0A2T2N9B5"/>
<dbReference type="OrthoDB" id="1637982at2759"/>
<evidence type="ECO:0000256" key="12">
    <source>
        <dbReference type="ARBA" id="ARBA00022982"/>
    </source>
</evidence>
<evidence type="ECO:0000256" key="11">
    <source>
        <dbReference type="ARBA" id="ARBA00022967"/>
    </source>
</evidence>
<comment type="cofactor">
    <cofactor evidence="21">
        <name>[2Fe-2S] cluster</name>
        <dbReference type="ChEBI" id="CHEBI:190135"/>
    </cofactor>
    <text evidence="21">Binds 1 [2Fe-2S] cluster per subunit.</text>
</comment>
<dbReference type="Proteomes" id="UP000240883">
    <property type="component" value="Unassembled WGS sequence"/>
</dbReference>
<evidence type="ECO:0000256" key="15">
    <source>
        <dbReference type="ARBA" id="ARBA00023014"/>
    </source>
</evidence>
<dbReference type="NCBIfam" id="TIGR01416">
    <property type="entry name" value="Rieske_proteo"/>
    <property type="match status" value="1"/>
</dbReference>
<dbReference type="Pfam" id="PF02921">
    <property type="entry name" value="UCR_TM"/>
    <property type="match status" value="1"/>
</dbReference>
<dbReference type="InterPro" id="IPR037008">
    <property type="entry name" value="bc1_Rieske_TM_sf"/>
</dbReference>
<keyword evidence="11" id="KW-1278">Translocase</keyword>
<keyword evidence="10" id="KW-0809">Transit peptide</keyword>
<dbReference type="InterPro" id="IPR004192">
    <property type="entry name" value="Rieske_TM"/>
</dbReference>
<dbReference type="SUPFAM" id="SSF50022">
    <property type="entry name" value="ISP domain"/>
    <property type="match status" value="1"/>
</dbReference>
<dbReference type="Gene3D" id="2.102.10.10">
    <property type="entry name" value="Rieske [2Fe-2S] iron-sulphur domain"/>
    <property type="match status" value="1"/>
</dbReference>